<dbReference type="PANTHER" id="PTHR12370:SF25">
    <property type="entry name" value="PHOSPHOLIPASE B-LIKE PROTEIN G"/>
    <property type="match status" value="1"/>
</dbReference>
<evidence type="ECO:0000256" key="4">
    <source>
        <dbReference type="ARBA" id="ARBA00022729"/>
    </source>
</evidence>
<evidence type="ECO:0000256" key="3">
    <source>
        <dbReference type="ARBA" id="ARBA00022525"/>
    </source>
</evidence>
<dbReference type="GO" id="GO:0004620">
    <property type="term" value="F:phospholipase activity"/>
    <property type="evidence" value="ECO:0007669"/>
    <property type="project" value="InterPro"/>
</dbReference>
<gene>
    <name evidence="10" type="ORF">EIN_372710</name>
</gene>
<evidence type="ECO:0000256" key="9">
    <source>
        <dbReference type="RuleBase" id="RU364138"/>
    </source>
</evidence>
<evidence type="ECO:0000313" key="11">
    <source>
        <dbReference type="Proteomes" id="UP000014680"/>
    </source>
</evidence>
<evidence type="ECO:0000256" key="6">
    <source>
        <dbReference type="ARBA" id="ARBA00022963"/>
    </source>
</evidence>
<keyword evidence="6 9" id="KW-0442">Lipid degradation</keyword>
<dbReference type="Proteomes" id="UP000014680">
    <property type="component" value="Unassembled WGS sequence"/>
</dbReference>
<dbReference type="VEuPathDB" id="AmoebaDB:EIN_372710"/>
<evidence type="ECO:0000313" key="10">
    <source>
        <dbReference type="EMBL" id="ELP83376.1"/>
    </source>
</evidence>
<dbReference type="EMBL" id="KB207268">
    <property type="protein sequence ID" value="ELP83376.1"/>
    <property type="molecule type" value="Genomic_DNA"/>
</dbReference>
<keyword evidence="5 9" id="KW-0378">Hydrolase</keyword>
<feature type="signal peptide" evidence="9">
    <location>
        <begin position="1"/>
        <end position="18"/>
    </location>
</feature>
<keyword evidence="7 9" id="KW-0443">Lipid metabolism</keyword>
<dbReference type="Pfam" id="PF04916">
    <property type="entry name" value="Phospholip_B"/>
    <property type="match status" value="1"/>
</dbReference>
<evidence type="ECO:0000256" key="7">
    <source>
        <dbReference type="ARBA" id="ARBA00023098"/>
    </source>
</evidence>
<dbReference type="RefSeq" id="XP_004182722.1">
    <property type="nucleotide sequence ID" value="XM_004182674.1"/>
</dbReference>
<reference evidence="10 11" key="1">
    <citation type="submission" date="2012-10" db="EMBL/GenBank/DDBJ databases">
        <authorList>
            <person name="Zafar N."/>
            <person name="Inman J."/>
            <person name="Hall N."/>
            <person name="Lorenzi H."/>
            <person name="Caler E."/>
        </authorList>
    </citation>
    <scope>NUCLEOTIDE SEQUENCE [LARGE SCALE GENOMIC DNA]</scope>
    <source>
        <strain evidence="10 11">IP1</strain>
    </source>
</reference>
<dbReference type="PANTHER" id="PTHR12370">
    <property type="entry name" value="PHOSPHOLIPASE B-RELATED"/>
    <property type="match status" value="1"/>
</dbReference>
<dbReference type="EC" id="3.1.1.-" evidence="9"/>
<dbReference type="AlphaFoldDB" id="A0A0A1TXZ7"/>
<dbReference type="GO" id="GO:0005576">
    <property type="term" value="C:extracellular region"/>
    <property type="evidence" value="ECO:0007669"/>
    <property type="project" value="UniProtKB-SubCell"/>
</dbReference>
<keyword evidence="8" id="KW-0325">Glycoprotein</keyword>
<keyword evidence="11" id="KW-1185">Reference proteome</keyword>
<dbReference type="GO" id="GO:0009395">
    <property type="term" value="P:phospholipid catabolic process"/>
    <property type="evidence" value="ECO:0007669"/>
    <property type="project" value="TreeGrafter"/>
</dbReference>
<evidence type="ECO:0000256" key="8">
    <source>
        <dbReference type="ARBA" id="ARBA00023180"/>
    </source>
</evidence>
<dbReference type="OMA" id="PEATVNW"/>
<comment type="similarity">
    <text evidence="2 9">Belongs to the phospholipase B-like family.</text>
</comment>
<comment type="subcellular location">
    <subcellularLocation>
        <location evidence="1">Secreted</location>
    </subcellularLocation>
</comment>
<name>A0A0A1TXZ7_ENTIV</name>
<comment type="function">
    <text evidence="9">Putative phospholipase.</text>
</comment>
<dbReference type="GeneID" id="14882498"/>
<sequence length="524" mass="61029">MVLIVLLHVLNLINMSRAKDLYSAVKRNQWMIEKGKTVDAVAFGYYEDTHMTKGWGFLTVETNKKSPSEQQAFAAGFLEGFLTKHLLQNFWDNYRLNEYGKLGPPRQLTNFMAKQYLWWAEQCKTNKTEYWKNQNLIFRQFRGLVSGYNKYNNKDKKLSVLEIYFINAMGDLSTLNKLVPHDSLPKYSMINLEKLNAHEIFHECTGFIRILPHNKDIVLAHNTWRPYYAMSRIYKTYVLAYTRNARPITFPSSPGFLHSKDDFYTLKSKRTHFGVIETTNSVFNTSIFKGNITFTSLFTWQRIMSAIYFAKTAQRVLHAFSQYNSGTYNNQWMVLDYTKFTDTGKLPQKDLLLIAEQIPGRVEIQDVTSVLIKQGYWASYNSPYSKTIRDISGYTEREKDYGERYSYTKSPRRRIFDRDAKHINTLDQIKKFMLLNKFKTDPLTEGKPGATIAARYDLDENRPSPFGAVDCKINSKTMGLDAWIYGAPSHEDNQPFVWSDSVFTDVVHKGLPDKYDFGWILAKQ</sequence>
<proteinExistence type="inferred from homology"/>
<protein>
    <recommendedName>
        <fullName evidence="9">Phospholipase B-like</fullName>
        <ecNumber evidence="9">3.1.1.-</ecNumber>
    </recommendedName>
</protein>
<dbReference type="InterPro" id="IPR007000">
    <property type="entry name" value="PLipase_B-like"/>
</dbReference>
<evidence type="ECO:0000256" key="1">
    <source>
        <dbReference type="ARBA" id="ARBA00004613"/>
    </source>
</evidence>
<dbReference type="KEGG" id="eiv:EIN_372710"/>
<dbReference type="OrthoDB" id="443524at2759"/>
<feature type="chain" id="PRO_5011330532" description="Phospholipase B-like" evidence="9">
    <location>
        <begin position="19"/>
        <end position="524"/>
    </location>
</feature>
<organism evidence="10 11">
    <name type="scientific">Entamoeba invadens IP1</name>
    <dbReference type="NCBI Taxonomy" id="370355"/>
    <lineage>
        <taxon>Eukaryota</taxon>
        <taxon>Amoebozoa</taxon>
        <taxon>Evosea</taxon>
        <taxon>Archamoebae</taxon>
        <taxon>Mastigamoebida</taxon>
        <taxon>Entamoebidae</taxon>
        <taxon>Entamoeba</taxon>
    </lineage>
</organism>
<evidence type="ECO:0000256" key="5">
    <source>
        <dbReference type="ARBA" id="ARBA00022801"/>
    </source>
</evidence>
<keyword evidence="4 9" id="KW-0732">Signal</keyword>
<evidence type="ECO:0000256" key="2">
    <source>
        <dbReference type="ARBA" id="ARBA00007835"/>
    </source>
</evidence>
<keyword evidence="3" id="KW-0964">Secreted</keyword>
<accession>A0A0A1TXZ7</accession>
<dbReference type="Gene3D" id="3.60.60.30">
    <property type="match status" value="1"/>
</dbReference>